<gene>
    <name evidence="6" type="primary">rfbC</name>
    <name evidence="6" type="ORF">ABXZ32_05230</name>
</gene>
<dbReference type="RefSeq" id="WP_354617615.1">
    <property type="nucleotide sequence ID" value="NZ_JBEWYP010000002.1"/>
</dbReference>
<accession>A0ABV2TU35</accession>
<keyword evidence="5 6" id="KW-0413">Isomerase</keyword>
<dbReference type="Pfam" id="PF00908">
    <property type="entry name" value="dTDP_sugar_isom"/>
    <property type="match status" value="1"/>
</dbReference>
<proteinExistence type="inferred from homology"/>
<dbReference type="EC" id="5.1.3.13" evidence="3 5"/>
<reference evidence="6 7" key="1">
    <citation type="submission" date="2024-07" db="EMBL/GenBank/DDBJ databases">
        <title>The genome sequence of type strain Sediminicola luteus GDMCC 1.2596T.</title>
        <authorList>
            <person name="Liu Y."/>
        </authorList>
    </citation>
    <scope>NUCLEOTIDE SEQUENCE [LARGE SCALE GENOMIC DNA]</scope>
    <source>
        <strain evidence="6 7">GDMCC 1.2596</strain>
    </source>
</reference>
<evidence type="ECO:0000256" key="4">
    <source>
        <dbReference type="ARBA" id="ARBA00019595"/>
    </source>
</evidence>
<organism evidence="6 7">
    <name type="scientific">Sediminicola luteus</name>
    <dbReference type="NCBI Taxonomy" id="319238"/>
    <lineage>
        <taxon>Bacteria</taxon>
        <taxon>Pseudomonadati</taxon>
        <taxon>Bacteroidota</taxon>
        <taxon>Flavobacteriia</taxon>
        <taxon>Flavobacteriales</taxon>
        <taxon>Flavobacteriaceae</taxon>
        <taxon>Sediminicola</taxon>
    </lineage>
</organism>
<sequence length="181" mass="20755">MKITETPLKGCYILEPITYEDERGVFYESYHKDRFERSIGGKVDFVQDNVSISKKGVLRGLHYQKRDYAQAKLVHVVKGEVLDVIVDIRKGSPSFGKHFKMKLSDENRTSIFIPKGMAHGFLALTDHVIFSYKCDAIYNPKSEAGILYNDPVLDINWEMAEDDLILSEKDLKLPLLKDLKL</sequence>
<dbReference type="SUPFAM" id="SSF51182">
    <property type="entry name" value="RmlC-like cupins"/>
    <property type="match status" value="1"/>
</dbReference>
<evidence type="ECO:0000313" key="7">
    <source>
        <dbReference type="Proteomes" id="UP001549773"/>
    </source>
</evidence>
<evidence type="ECO:0000313" key="6">
    <source>
        <dbReference type="EMBL" id="MET7028783.1"/>
    </source>
</evidence>
<evidence type="ECO:0000256" key="1">
    <source>
        <dbReference type="ARBA" id="ARBA00001298"/>
    </source>
</evidence>
<evidence type="ECO:0000256" key="5">
    <source>
        <dbReference type="RuleBase" id="RU364069"/>
    </source>
</evidence>
<dbReference type="InterPro" id="IPR011051">
    <property type="entry name" value="RmlC_Cupin_sf"/>
</dbReference>
<dbReference type="InterPro" id="IPR000888">
    <property type="entry name" value="RmlC-like"/>
</dbReference>
<protein>
    <recommendedName>
        <fullName evidence="4 5">dTDP-4-dehydrorhamnose 3,5-epimerase</fullName>
        <ecNumber evidence="3 5">5.1.3.13</ecNumber>
    </recommendedName>
    <alternativeName>
        <fullName evidence="5">Thymidine diphospho-4-keto-rhamnose 3,5-epimerase</fullName>
    </alternativeName>
</protein>
<comment type="subunit">
    <text evidence="5">Homodimer.</text>
</comment>
<dbReference type="Proteomes" id="UP001549773">
    <property type="component" value="Unassembled WGS sequence"/>
</dbReference>
<comment type="pathway">
    <text evidence="5">Carbohydrate biosynthesis; dTDP-L-rhamnose biosynthesis.</text>
</comment>
<evidence type="ECO:0000256" key="3">
    <source>
        <dbReference type="ARBA" id="ARBA00012098"/>
    </source>
</evidence>
<dbReference type="EMBL" id="JBEWYP010000002">
    <property type="protein sequence ID" value="MET7028783.1"/>
    <property type="molecule type" value="Genomic_DNA"/>
</dbReference>
<dbReference type="InterPro" id="IPR014710">
    <property type="entry name" value="RmlC-like_jellyroll"/>
</dbReference>
<dbReference type="Gene3D" id="2.60.120.10">
    <property type="entry name" value="Jelly Rolls"/>
    <property type="match status" value="1"/>
</dbReference>
<keyword evidence="7" id="KW-1185">Reference proteome</keyword>
<dbReference type="PANTHER" id="PTHR21047">
    <property type="entry name" value="DTDP-6-DEOXY-D-GLUCOSE-3,5 EPIMERASE"/>
    <property type="match status" value="1"/>
</dbReference>
<dbReference type="CDD" id="cd00438">
    <property type="entry name" value="cupin_RmlC"/>
    <property type="match status" value="1"/>
</dbReference>
<comment type="similarity">
    <text evidence="5">Belongs to the dTDP-4-dehydrorhamnose 3,5-epimerase family.</text>
</comment>
<evidence type="ECO:0000256" key="2">
    <source>
        <dbReference type="ARBA" id="ARBA00001997"/>
    </source>
</evidence>
<name>A0ABV2TU35_9FLAO</name>
<dbReference type="GO" id="GO:0008830">
    <property type="term" value="F:dTDP-4-dehydrorhamnose 3,5-epimerase activity"/>
    <property type="evidence" value="ECO:0007669"/>
    <property type="project" value="UniProtKB-EC"/>
</dbReference>
<comment type="caution">
    <text evidence="6">The sequence shown here is derived from an EMBL/GenBank/DDBJ whole genome shotgun (WGS) entry which is preliminary data.</text>
</comment>
<dbReference type="NCBIfam" id="TIGR01221">
    <property type="entry name" value="rmlC"/>
    <property type="match status" value="1"/>
</dbReference>
<dbReference type="PANTHER" id="PTHR21047:SF2">
    <property type="entry name" value="THYMIDINE DIPHOSPHO-4-KETO-RHAMNOSE 3,5-EPIMERASE"/>
    <property type="match status" value="1"/>
</dbReference>
<comment type="catalytic activity">
    <reaction evidence="1 5">
        <text>dTDP-4-dehydro-6-deoxy-alpha-D-glucose = dTDP-4-dehydro-beta-L-rhamnose</text>
        <dbReference type="Rhea" id="RHEA:16969"/>
        <dbReference type="ChEBI" id="CHEBI:57649"/>
        <dbReference type="ChEBI" id="CHEBI:62830"/>
        <dbReference type="EC" id="5.1.3.13"/>
    </reaction>
</comment>
<comment type="function">
    <text evidence="2 5">Catalyzes the epimerization of the C3' and C5'positions of dTDP-6-deoxy-D-xylo-4-hexulose, forming dTDP-6-deoxy-L-lyxo-4-hexulose.</text>
</comment>